<evidence type="ECO:0000313" key="1">
    <source>
        <dbReference type="EMBL" id="KAI9896795.1"/>
    </source>
</evidence>
<comment type="caution">
    <text evidence="1">The sequence shown here is derived from an EMBL/GenBank/DDBJ whole genome shotgun (WGS) entry which is preliminary data.</text>
</comment>
<accession>A0ACC0URQ4</accession>
<proteinExistence type="predicted"/>
<keyword evidence="2" id="KW-1185">Reference proteome</keyword>
<gene>
    <name evidence="1" type="ORF">N3K66_007817</name>
</gene>
<dbReference type="EMBL" id="CM047947">
    <property type="protein sequence ID" value="KAI9896795.1"/>
    <property type="molecule type" value="Genomic_DNA"/>
</dbReference>
<dbReference type="Proteomes" id="UP001163324">
    <property type="component" value="Chromosome 8"/>
</dbReference>
<reference evidence="1" key="1">
    <citation type="submission" date="2022-10" db="EMBL/GenBank/DDBJ databases">
        <title>Complete Genome of Trichothecium roseum strain YXFP-22015, a Plant Pathogen Isolated from Citrus.</title>
        <authorList>
            <person name="Wang Y."/>
            <person name="Zhu L."/>
        </authorList>
    </citation>
    <scope>NUCLEOTIDE SEQUENCE</scope>
    <source>
        <strain evidence="1">YXFP-22015</strain>
    </source>
</reference>
<name>A0ACC0URQ4_9HYPO</name>
<organism evidence="1 2">
    <name type="scientific">Trichothecium roseum</name>
    <dbReference type="NCBI Taxonomy" id="47278"/>
    <lineage>
        <taxon>Eukaryota</taxon>
        <taxon>Fungi</taxon>
        <taxon>Dikarya</taxon>
        <taxon>Ascomycota</taxon>
        <taxon>Pezizomycotina</taxon>
        <taxon>Sordariomycetes</taxon>
        <taxon>Hypocreomycetidae</taxon>
        <taxon>Hypocreales</taxon>
        <taxon>Hypocreales incertae sedis</taxon>
        <taxon>Trichothecium</taxon>
    </lineage>
</organism>
<protein>
    <submittedName>
        <fullName evidence="1">Uncharacterized protein</fullName>
    </submittedName>
</protein>
<evidence type="ECO:0000313" key="2">
    <source>
        <dbReference type="Proteomes" id="UP001163324"/>
    </source>
</evidence>
<sequence>MIATTIFGLALAGFAAAAPTAAKNATVRLAPDCGALAQGLTLDDCQHMTNIGMAGQGENHFGSNGYIWIGDDGPNTFTFTNQAAQNVPITLIMWDFPPNDYEASFMNVRAPKISYSLPNVGDSVTISLENGISGGWSTLNEHLTTLSQYGQIFNTWGEFTTGQYATVDVSRLVNMGGNFQTVNVATGCVADMDRCSFHCKNGANSCGDSGSYDLLNCSPDSNPNASTGTYDGINPEGGCQGWSNGGHLDIALGNY</sequence>